<dbReference type="OrthoDB" id="3069995at2759"/>
<evidence type="ECO:0000256" key="3">
    <source>
        <dbReference type="ARBA" id="ARBA00022771"/>
    </source>
</evidence>
<dbReference type="GO" id="GO:0008270">
    <property type="term" value="F:zinc ion binding"/>
    <property type="evidence" value="ECO:0007669"/>
    <property type="project" value="UniProtKB-KW"/>
</dbReference>
<gene>
    <name evidence="8" type="ORF">AVEN_87194_1</name>
</gene>
<feature type="compositionally biased region" description="Polar residues" evidence="6">
    <location>
        <begin position="189"/>
        <end position="205"/>
    </location>
</feature>
<dbReference type="GO" id="GO:0000977">
    <property type="term" value="F:RNA polymerase II transcription regulatory region sequence-specific DNA binding"/>
    <property type="evidence" value="ECO:0007669"/>
    <property type="project" value="TreeGrafter"/>
</dbReference>
<protein>
    <recommendedName>
        <fullName evidence="7">C2H2-type domain-containing protein</fullName>
    </recommendedName>
</protein>
<feature type="domain" description="C2H2-type" evidence="7">
    <location>
        <begin position="533"/>
        <end position="556"/>
    </location>
</feature>
<dbReference type="PROSITE" id="PS50157">
    <property type="entry name" value="ZINC_FINGER_C2H2_2"/>
    <property type="match status" value="3"/>
</dbReference>
<feature type="domain" description="C2H2-type" evidence="7">
    <location>
        <begin position="330"/>
        <end position="360"/>
    </location>
</feature>
<organism evidence="8 9">
    <name type="scientific">Araneus ventricosus</name>
    <name type="common">Orbweaver spider</name>
    <name type="synonym">Epeira ventricosa</name>
    <dbReference type="NCBI Taxonomy" id="182803"/>
    <lineage>
        <taxon>Eukaryota</taxon>
        <taxon>Metazoa</taxon>
        <taxon>Ecdysozoa</taxon>
        <taxon>Arthropoda</taxon>
        <taxon>Chelicerata</taxon>
        <taxon>Arachnida</taxon>
        <taxon>Araneae</taxon>
        <taxon>Araneomorphae</taxon>
        <taxon>Entelegynae</taxon>
        <taxon>Araneoidea</taxon>
        <taxon>Araneidae</taxon>
        <taxon>Araneus</taxon>
    </lineage>
</organism>
<feature type="compositionally biased region" description="Basic and acidic residues" evidence="6">
    <location>
        <begin position="712"/>
        <end position="721"/>
    </location>
</feature>
<keyword evidence="2" id="KW-0677">Repeat</keyword>
<dbReference type="InterPro" id="IPR013087">
    <property type="entry name" value="Znf_C2H2_type"/>
</dbReference>
<dbReference type="GO" id="GO:0000981">
    <property type="term" value="F:DNA-binding transcription factor activity, RNA polymerase II-specific"/>
    <property type="evidence" value="ECO:0007669"/>
    <property type="project" value="TreeGrafter"/>
</dbReference>
<dbReference type="Proteomes" id="UP000499080">
    <property type="component" value="Unassembled WGS sequence"/>
</dbReference>
<dbReference type="PANTHER" id="PTHR24409">
    <property type="entry name" value="ZINC FINGER PROTEIN 142"/>
    <property type="match status" value="1"/>
</dbReference>
<keyword evidence="1" id="KW-0479">Metal-binding</keyword>
<dbReference type="PANTHER" id="PTHR24409:SF295">
    <property type="entry name" value="AZ2-RELATED"/>
    <property type="match status" value="1"/>
</dbReference>
<dbReference type="Gene3D" id="3.30.160.60">
    <property type="entry name" value="Classic Zinc Finger"/>
    <property type="match status" value="1"/>
</dbReference>
<name>A0A4Y2TER4_ARAVE</name>
<dbReference type="EMBL" id="BGPR01027896">
    <property type="protein sequence ID" value="GBN98731.1"/>
    <property type="molecule type" value="Genomic_DNA"/>
</dbReference>
<evidence type="ECO:0000313" key="8">
    <source>
        <dbReference type="EMBL" id="GBN98731.1"/>
    </source>
</evidence>
<evidence type="ECO:0000313" key="9">
    <source>
        <dbReference type="Proteomes" id="UP000499080"/>
    </source>
</evidence>
<comment type="caution">
    <text evidence="8">The sequence shown here is derived from an EMBL/GenBank/DDBJ whole genome shotgun (WGS) entry which is preliminary data.</text>
</comment>
<feature type="compositionally biased region" description="Basic and acidic residues" evidence="6">
    <location>
        <begin position="1001"/>
        <end position="1013"/>
    </location>
</feature>
<dbReference type="PROSITE" id="PS00028">
    <property type="entry name" value="ZINC_FINGER_C2H2_1"/>
    <property type="match status" value="4"/>
</dbReference>
<feature type="region of interest" description="Disordered" evidence="6">
    <location>
        <begin position="711"/>
        <end position="761"/>
    </location>
</feature>
<evidence type="ECO:0000256" key="5">
    <source>
        <dbReference type="PROSITE-ProRule" id="PRU00042"/>
    </source>
</evidence>
<evidence type="ECO:0000256" key="4">
    <source>
        <dbReference type="ARBA" id="ARBA00022833"/>
    </source>
</evidence>
<dbReference type="GO" id="GO:0005634">
    <property type="term" value="C:nucleus"/>
    <property type="evidence" value="ECO:0007669"/>
    <property type="project" value="TreeGrafter"/>
</dbReference>
<feature type="compositionally biased region" description="Polar residues" evidence="6">
    <location>
        <begin position="749"/>
        <end position="761"/>
    </location>
</feature>
<reference evidence="8 9" key="1">
    <citation type="journal article" date="2019" name="Sci. Rep.">
        <title>Orb-weaving spider Araneus ventricosus genome elucidates the spidroin gene catalogue.</title>
        <authorList>
            <person name="Kono N."/>
            <person name="Nakamura H."/>
            <person name="Ohtoshi R."/>
            <person name="Moran D.A.P."/>
            <person name="Shinohara A."/>
            <person name="Yoshida Y."/>
            <person name="Fujiwara M."/>
            <person name="Mori M."/>
            <person name="Tomita M."/>
            <person name="Arakawa K."/>
        </authorList>
    </citation>
    <scope>NUCLEOTIDE SEQUENCE [LARGE SCALE GENOMIC DNA]</scope>
</reference>
<feature type="region of interest" description="Disordered" evidence="6">
    <location>
        <begin position="189"/>
        <end position="210"/>
    </location>
</feature>
<feature type="compositionally biased region" description="Polar residues" evidence="6">
    <location>
        <begin position="581"/>
        <end position="590"/>
    </location>
</feature>
<feature type="compositionally biased region" description="Polar residues" evidence="6">
    <location>
        <begin position="722"/>
        <end position="740"/>
    </location>
</feature>
<feature type="domain" description="C2H2-type" evidence="7">
    <location>
        <begin position="848"/>
        <end position="875"/>
    </location>
</feature>
<proteinExistence type="predicted"/>
<feature type="region of interest" description="Disordered" evidence="6">
    <location>
        <begin position="569"/>
        <end position="598"/>
    </location>
</feature>
<keyword evidence="3 5" id="KW-0863">Zinc-finger</keyword>
<evidence type="ECO:0000256" key="6">
    <source>
        <dbReference type="SAM" id="MobiDB-lite"/>
    </source>
</evidence>
<evidence type="ECO:0000256" key="1">
    <source>
        <dbReference type="ARBA" id="ARBA00022723"/>
    </source>
</evidence>
<dbReference type="SMART" id="SM00355">
    <property type="entry name" value="ZnF_C2H2"/>
    <property type="match status" value="7"/>
</dbReference>
<evidence type="ECO:0000259" key="7">
    <source>
        <dbReference type="PROSITE" id="PS50157"/>
    </source>
</evidence>
<accession>A0A4Y2TER4</accession>
<evidence type="ECO:0000256" key="2">
    <source>
        <dbReference type="ARBA" id="ARBA00022737"/>
    </source>
</evidence>
<keyword evidence="9" id="KW-1185">Reference proteome</keyword>
<feature type="region of interest" description="Disordered" evidence="6">
    <location>
        <begin position="885"/>
        <end position="942"/>
    </location>
</feature>
<dbReference type="AlphaFoldDB" id="A0A4Y2TER4"/>
<feature type="region of interest" description="Disordered" evidence="6">
    <location>
        <begin position="987"/>
        <end position="1013"/>
    </location>
</feature>
<keyword evidence="4" id="KW-0862">Zinc</keyword>
<sequence>MSAKVRSSLANESDCVASSTDREDGFVCERTLLMQASFISPVCSRTRSQVAKRSAKPPALNYDVSLTNVISATSSSDTGLHKPLVSVTPSCDPSDEICKANLDSALTEAHSSVSFISPRSPIITGFVPSSEINSVASSVSTLQSNSVLGDDLSSDSSNAMLLPSLDISFQDLSEASNDGLFYDIGATASTSGSVDNTDNGNEPVSPNTPPEDCFSLVVDDDLIATVMIHEIIDLVSTDPSALPPSSPRPVSNGLDIPNGPTVDPETELNTNESEIITESNESINSPPSPPSLKEDLSIQRFVTNNGSVIVIFPFTQRAHTSSSSHSTQINRCHFCERSFSNEKALSRHVSSVHLHAGEESFVEVQSITFVTQHPTASCGTCGISFMSSSLLEGHCLQNHCSEANIFTCTKCNQDFSSFTKFKHHCCKFRDIIPAPCPFRCSVCDDQFESRLMREKHTCHGPCDNVSDNCVADHRSGHCIIPIDDDYNEEQFPTRCIPAPRRVFTRDDPECDGSLPGPLFINFSQQLPPPAKLHQCDTCFKSFLNLDTLSSHIACSHLLPDYNCFRRSNTTKRNAPPEDASASLQNSSQPPLSYPNFSLGVDFPPTPNLPPSSYPNFSMGVTFPPTPVHAPNAAPPENLDQVNLDSQAIDTETSAGVSNLPICTPQSIDETRVNSGNSQMSSSNRKTWPCDVPGCKIVKRSKKGLSIHKFREHKIPYPKRDIPSNTQPSQVDGNINPNQNQDRVRVDDPSNASTQQCPTHTSRSGNILHILFPLQSRLCTEQDCIFDSKGKTWSSNKCSLLRHLRSAHHLSNLTSIHWCATCAQKIKKPKKHPCLAQGVMLKLPFDSQYKCQECDEQFTTDLGLRNHVSAHKKTTALSNSVQRVIPRMGTKKWKNKKTNSATTSSEPPDEAITDPTCVLAPPPTQSDSTHPPPPDDEQPPGPLAIYIDHLQDLLNQDPTEEFFQIFTETVEMAMTDIKNLSFQSASTFTDQSHGESSVMEPPKADNPPRKKPEKRDINIIDPQACQSLYNRNRKRCVREICSGPPTRCMIPVETVEYFYRSAWDSVPPPIPDLPITTEERTPLLENFISISEVSKKLARAENSAPGPDRLTYHHWRSLPQGHKCLATTFN</sequence>
<feature type="region of interest" description="Disordered" evidence="6">
    <location>
        <begin position="237"/>
        <end position="267"/>
    </location>
</feature>
<feature type="non-terminal residue" evidence="8">
    <location>
        <position position="1129"/>
    </location>
</feature>